<organism evidence="8 9">
    <name type="scientific">Actinospica durhamensis</name>
    <dbReference type="NCBI Taxonomy" id="1508375"/>
    <lineage>
        <taxon>Bacteria</taxon>
        <taxon>Bacillati</taxon>
        <taxon>Actinomycetota</taxon>
        <taxon>Actinomycetes</taxon>
        <taxon>Catenulisporales</taxon>
        <taxon>Actinospicaceae</taxon>
        <taxon>Actinospica</taxon>
    </lineage>
</organism>
<dbReference type="InterPro" id="IPR013525">
    <property type="entry name" value="ABC2_TM"/>
</dbReference>
<protein>
    <recommendedName>
        <fullName evidence="6">Transport permease protein</fullName>
    </recommendedName>
</protein>
<proteinExistence type="inferred from homology"/>
<dbReference type="RefSeq" id="WP_212531815.1">
    <property type="nucleotide sequence ID" value="NZ_JAGSOG010000197.1"/>
</dbReference>
<feature type="transmembrane region" description="Helical" evidence="6">
    <location>
        <begin position="42"/>
        <end position="61"/>
    </location>
</feature>
<dbReference type="Pfam" id="PF01061">
    <property type="entry name" value="ABC2_membrane"/>
    <property type="match status" value="1"/>
</dbReference>
<dbReference type="PROSITE" id="PS51012">
    <property type="entry name" value="ABC_TM2"/>
    <property type="match status" value="1"/>
</dbReference>
<evidence type="ECO:0000256" key="2">
    <source>
        <dbReference type="ARBA" id="ARBA00022692"/>
    </source>
</evidence>
<dbReference type="GO" id="GO:0140359">
    <property type="term" value="F:ABC-type transporter activity"/>
    <property type="evidence" value="ECO:0007669"/>
    <property type="project" value="InterPro"/>
</dbReference>
<dbReference type="InterPro" id="IPR000412">
    <property type="entry name" value="ABC_2_transport"/>
</dbReference>
<dbReference type="InterPro" id="IPR051784">
    <property type="entry name" value="Nod_factor_ABC_transporter"/>
</dbReference>
<feature type="transmembrane region" description="Helical" evidence="6">
    <location>
        <begin position="161"/>
        <end position="186"/>
    </location>
</feature>
<keyword evidence="9" id="KW-1185">Reference proteome</keyword>
<dbReference type="PIRSF" id="PIRSF006648">
    <property type="entry name" value="DrrB"/>
    <property type="match status" value="1"/>
</dbReference>
<feature type="domain" description="ABC transmembrane type-2" evidence="7">
    <location>
        <begin position="41"/>
        <end position="273"/>
    </location>
</feature>
<accession>A0A941EVT0</accession>
<dbReference type="GO" id="GO:0046677">
    <property type="term" value="P:response to antibiotic"/>
    <property type="evidence" value="ECO:0007669"/>
    <property type="project" value="UniProtKB-KW"/>
</dbReference>
<gene>
    <name evidence="8" type="ORF">KDL01_28980</name>
</gene>
<evidence type="ECO:0000256" key="6">
    <source>
        <dbReference type="RuleBase" id="RU361157"/>
    </source>
</evidence>
<evidence type="ECO:0000259" key="7">
    <source>
        <dbReference type="PROSITE" id="PS51012"/>
    </source>
</evidence>
<dbReference type="EMBL" id="JAGSOG010000197">
    <property type="protein sequence ID" value="MBR7837348.1"/>
    <property type="molecule type" value="Genomic_DNA"/>
</dbReference>
<evidence type="ECO:0000256" key="1">
    <source>
        <dbReference type="ARBA" id="ARBA00004141"/>
    </source>
</evidence>
<sequence>MTTLAAPAAPVPATADTSVPPRPALAELSYRMLLYRRTWRRTLIMSFVNPLLFFAGIGIGLGRLVDHSGGDPLPGVSYLAYLAPGLLAATAMQTGALESGFTAYQSLRMRPTYRAPAASPLSPADVLDGHLLFNGFRILTSCLAFFAVTAAAGLARSPWALLAPFAALLTGLAFAAPFFAGGVLATRQGTVQGMFRFIIMPLYLFSGTYAPVSRFPEPVRILAYALPLWHGVQLCRGLTFGTLSAPAAAEHVGYLLAVTAAGYAFARHAYAARLHD</sequence>
<dbReference type="PANTHER" id="PTHR43229">
    <property type="entry name" value="NODULATION PROTEIN J"/>
    <property type="match status" value="1"/>
</dbReference>
<comment type="subcellular location">
    <subcellularLocation>
        <location evidence="6">Cell membrane</location>
        <topology evidence="6">Multi-pass membrane protein</topology>
    </subcellularLocation>
    <subcellularLocation>
        <location evidence="1">Membrane</location>
        <topology evidence="1">Multi-pass membrane protein</topology>
    </subcellularLocation>
</comment>
<keyword evidence="2 6" id="KW-0812">Transmembrane</keyword>
<keyword evidence="6" id="KW-1003">Cell membrane</keyword>
<dbReference type="Proteomes" id="UP000675781">
    <property type="component" value="Unassembled WGS sequence"/>
</dbReference>
<evidence type="ECO:0000313" key="9">
    <source>
        <dbReference type="Proteomes" id="UP000675781"/>
    </source>
</evidence>
<reference evidence="8" key="1">
    <citation type="submission" date="2021-04" db="EMBL/GenBank/DDBJ databases">
        <title>Genome based classification of Actinospica acidithermotolerans sp. nov., an actinobacterium isolated from an Indonesian hot spring.</title>
        <authorList>
            <person name="Kusuma A.B."/>
            <person name="Putra K.E."/>
            <person name="Nafisah S."/>
            <person name="Loh J."/>
            <person name="Nouioui I."/>
            <person name="Goodfellow M."/>
        </authorList>
    </citation>
    <scope>NUCLEOTIDE SEQUENCE</scope>
    <source>
        <strain evidence="8">CSCA 57</strain>
    </source>
</reference>
<dbReference type="InterPro" id="IPR047817">
    <property type="entry name" value="ABC2_TM_bact-type"/>
</dbReference>
<comment type="caution">
    <text evidence="8">The sequence shown here is derived from an EMBL/GenBank/DDBJ whole genome shotgun (WGS) entry which is preliminary data.</text>
</comment>
<keyword evidence="6" id="KW-0813">Transport</keyword>
<feature type="transmembrane region" description="Helical" evidence="6">
    <location>
        <begin position="136"/>
        <end position="155"/>
    </location>
</feature>
<dbReference type="PRINTS" id="PR00164">
    <property type="entry name" value="ABC2TRNSPORT"/>
</dbReference>
<name>A0A941EVT0_9ACTN</name>
<evidence type="ECO:0000256" key="3">
    <source>
        <dbReference type="ARBA" id="ARBA00022989"/>
    </source>
</evidence>
<evidence type="ECO:0000313" key="8">
    <source>
        <dbReference type="EMBL" id="MBR7837348.1"/>
    </source>
</evidence>
<dbReference type="GO" id="GO:0043190">
    <property type="term" value="C:ATP-binding cassette (ABC) transporter complex"/>
    <property type="evidence" value="ECO:0007669"/>
    <property type="project" value="InterPro"/>
</dbReference>
<feature type="transmembrane region" description="Helical" evidence="6">
    <location>
        <begin position="252"/>
        <end position="270"/>
    </location>
</feature>
<feature type="transmembrane region" description="Helical" evidence="6">
    <location>
        <begin position="193"/>
        <end position="212"/>
    </location>
</feature>
<keyword evidence="3 6" id="KW-1133">Transmembrane helix</keyword>
<keyword evidence="4 6" id="KW-0472">Membrane</keyword>
<comment type="similarity">
    <text evidence="6">Belongs to the ABC-2 integral membrane protein family.</text>
</comment>
<evidence type="ECO:0000256" key="4">
    <source>
        <dbReference type="ARBA" id="ARBA00023136"/>
    </source>
</evidence>
<evidence type="ECO:0000256" key="5">
    <source>
        <dbReference type="ARBA" id="ARBA00023251"/>
    </source>
</evidence>
<keyword evidence="5" id="KW-0046">Antibiotic resistance</keyword>
<feature type="transmembrane region" description="Helical" evidence="6">
    <location>
        <begin position="81"/>
        <end position="104"/>
    </location>
</feature>
<dbReference type="AlphaFoldDB" id="A0A941EVT0"/>
<dbReference type="PANTHER" id="PTHR43229:SF2">
    <property type="entry name" value="NODULATION PROTEIN J"/>
    <property type="match status" value="1"/>
</dbReference>